<dbReference type="InterPro" id="IPR036397">
    <property type="entry name" value="RNaseH_sf"/>
</dbReference>
<proteinExistence type="predicted"/>
<evidence type="ECO:0000313" key="3">
    <source>
        <dbReference type="Proteomes" id="UP001642360"/>
    </source>
</evidence>
<dbReference type="InterPro" id="IPR002156">
    <property type="entry name" value="RNaseH_domain"/>
</dbReference>
<dbReference type="InterPro" id="IPR044730">
    <property type="entry name" value="RNase_H-like_dom_plant"/>
</dbReference>
<dbReference type="Proteomes" id="UP001642360">
    <property type="component" value="Unassembled WGS sequence"/>
</dbReference>
<organism evidence="2 3">
    <name type="scientific">Ilex paraguariensis</name>
    <name type="common">yerba mate</name>
    <dbReference type="NCBI Taxonomy" id="185542"/>
    <lineage>
        <taxon>Eukaryota</taxon>
        <taxon>Viridiplantae</taxon>
        <taxon>Streptophyta</taxon>
        <taxon>Embryophyta</taxon>
        <taxon>Tracheophyta</taxon>
        <taxon>Spermatophyta</taxon>
        <taxon>Magnoliopsida</taxon>
        <taxon>eudicotyledons</taxon>
        <taxon>Gunneridae</taxon>
        <taxon>Pentapetalae</taxon>
        <taxon>asterids</taxon>
        <taxon>campanulids</taxon>
        <taxon>Aquifoliales</taxon>
        <taxon>Aquifoliaceae</taxon>
        <taxon>Ilex</taxon>
    </lineage>
</organism>
<dbReference type="CDD" id="cd06222">
    <property type="entry name" value="RNase_H_like"/>
    <property type="match status" value="1"/>
</dbReference>
<evidence type="ECO:0000313" key="2">
    <source>
        <dbReference type="EMBL" id="CAK9150373.1"/>
    </source>
</evidence>
<feature type="domain" description="RNase H type-1" evidence="1">
    <location>
        <begin position="1"/>
        <end position="107"/>
    </location>
</feature>
<protein>
    <recommendedName>
        <fullName evidence="1">RNase H type-1 domain-containing protein</fullName>
    </recommendedName>
</protein>
<evidence type="ECO:0000259" key="1">
    <source>
        <dbReference type="Pfam" id="PF13456"/>
    </source>
</evidence>
<name>A0ABC8S5T5_9AQUA</name>
<dbReference type="InterPro" id="IPR012337">
    <property type="entry name" value="RNaseH-like_sf"/>
</dbReference>
<sequence length="143" mass="15802">MVIWHQKGRLLTGQASTFAAASALVTEAVAVRGACSMAVKERFNTVICESDSQALIDSVTRGPEWMLRKIESIVKDIWQNVSKILMVKFEKVGRRTNMVAHTVATKAREGTLPVLWLTDPPPQLRILIDREARVGVGPDLSYG</sequence>
<dbReference type="InterPro" id="IPR053151">
    <property type="entry name" value="RNase_H-like"/>
</dbReference>
<dbReference type="PANTHER" id="PTHR47723:SF24">
    <property type="entry name" value="RNASE H TYPE-1 DOMAIN-CONTAINING PROTEIN"/>
    <property type="match status" value="1"/>
</dbReference>
<gene>
    <name evidence="2" type="ORF">ILEXP_LOCUS18521</name>
</gene>
<keyword evidence="3" id="KW-1185">Reference proteome</keyword>
<reference evidence="2 3" key="1">
    <citation type="submission" date="2024-02" db="EMBL/GenBank/DDBJ databases">
        <authorList>
            <person name="Vignale AGUSTIN F."/>
            <person name="Sosa J E."/>
            <person name="Modenutti C."/>
        </authorList>
    </citation>
    <scope>NUCLEOTIDE SEQUENCE [LARGE SCALE GENOMIC DNA]</scope>
</reference>
<accession>A0ABC8S5T5</accession>
<dbReference type="EMBL" id="CAUOFW020002029">
    <property type="protein sequence ID" value="CAK9150373.1"/>
    <property type="molecule type" value="Genomic_DNA"/>
</dbReference>
<dbReference type="Pfam" id="PF13456">
    <property type="entry name" value="RVT_3"/>
    <property type="match status" value="1"/>
</dbReference>
<comment type="caution">
    <text evidence="2">The sequence shown here is derived from an EMBL/GenBank/DDBJ whole genome shotgun (WGS) entry which is preliminary data.</text>
</comment>
<dbReference type="AlphaFoldDB" id="A0ABC8S5T5"/>
<dbReference type="Gene3D" id="3.30.420.10">
    <property type="entry name" value="Ribonuclease H-like superfamily/Ribonuclease H"/>
    <property type="match status" value="1"/>
</dbReference>
<dbReference type="SUPFAM" id="SSF53098">
    <property type="entry name" value="Ribonuclease H-like"/>
    <property type="match status" value="1"/>
</dbReference>
<dbReference type="PANTHER" id="PTHR47723">
    <property type="entry name" value="OS05G0353850 PROTEIN"/>
    <property type="match status" value="1"/>
</dbReference>